<evidence type="ECO:0000256" key="1">
    <source>
        <dbReference type="ARBA" id="ARBA00022630"/>
    </source>
</evidence>
<feature type="compositionally biased region" description="Low complexity" evidence="4">
    <location>
        <begin position="653"/>
        <end position="663"/>
    </location>
</feature>
<dbReference type="eggNOG" id="ENOG502QU3S">
    <property type="taxonomic scope" value="Eukaryota"/>
</dbReference>
<dbReference type="InterPro" id="IPR000014">
    <property type="entry name" value="PAS"/>
</dbReference>
<feature type="region of interest" description="Disordered" evidence="4">
    <location>
        <begin position="1"/>
        <end position="23"/>
    </location>
</feature>
<evidence type="ECO:0000256" key="2">
    <source>
        <dbReference type="ARBA" id="ARBA00022643"/>
    </source>
</evidence>
<dbReference type="GO" id="GO:0005634">
    <property type="term" value="C:nucleus"/>
    <property type="evidence" value="ECO:0007669"/>
    <property type="project" value="TreeGrafter"/>
</dbReference>
<dbReference type="Proteomes" id="UP000182444">
    <property type="component" value="Chromosome 1A"/>
</dbReference>
<feature type="compositionally biased region" description="Low complexity" evidence="4">
    <location>
        <begin position="607"/>
        <end position="639"/>
    </location>
</feature>
<dbReference type="CDD" id="cd00130">
    <property type="entry name" value="PAS"/>
    <property type="match status" value="1"/>
</dbReference>
<feature type="region of interest" description="Disordered" evidence="4">
    <location>
        <begin position="644"/>
        <end position="663"/>
    </location>
</feature>
<dbReference type="GeneID" id="2906067"/>
<keyword evidence="3" id="KW-0157">Chromophore</keyword>
<sequence length="710" mass="77822">MSADHQYQQAGQEINREGEAGVGDDLSNMRSLYQTINDDKDIMTSSGLPPGKDNIQHSLNILRAAQSHLKETGSVKGVYSSSGFDIVSLLYQVINRKNPQVDIGPVDLSCSFLVTDVSTDDNHIVYMSGAFEQLTGYPEAYIINQNCRFLQNPQGAPRPAEAGFTDAASVFALRKAITNGNEVQVPLLNYKRGGESFVNMVTCIPLFLDKADKDRVTHFIGFQMDLNQYPDAILQRMLNGSYTMNYRLSSIPRQPRVIKPASPAGVDIMSTITSTDPLSTEELVQRFLYHTSADTIMTVSLKGQIVQVSPAVYAQLEYTPEEVVGLSLADFIHPSDVTVVLRELREIPVTKTLSTLFRIRTKRSGYIWMDAHGKINGGFKRMTHCVVFTLRHRPVSGLPLKVVLESFDKNVIDTKPNSEALDMDPSPSSSEGATAIGNFKRKKFSVLPKESIMPMDLWLRVSHNGLILYTARTVQYLYGYKDMTSQRLQTFLEDGPAWDELMEVVGSTRRITTAFLRLKNASGFSVISRAIIYPGEIFGGKLVDASVQLTPLSESSAPLIEKMGLQKFGNIKYKHGPCQEAFSLHQDSIIGKRQESVEPEHAPKRGPSSVSSASTTSSAAAAAHVPSPPSASSQASNAAATMITPQGSSVGRSSASASSADSDSFYRTTDANLLSMVGPSRVNGWQFEHNQLQVGNKKLAEQLLSRVSVK</sequence>
<dbReference type="Gene3D" id="3.30.450.20">
    <property type="entry name" value="PAS domain"/>
    <property type="match status" value="2"/>
</dbReference>
<gene>
    <name evidence="6" type="ORF">YALI1_A20937g</name>
</gene>
<dbReference type="PROSITE" id="PS50112">
    <property type="entry name" value="PAS"/>
    <property type="match status" value="1"/>
</dbReference>
<dbReference type="Pfam" id="PF13426">
    <property type="entry name" value="PAS_9"/>
    <property type="match status" value="1"/>
</dbReference>
<evidence type="ECO:0000313" key="6">
    <source>
        <dbReference type="EMBL" id="AOW00905.1"/>
    </source>
</evidence>
<feature type="region of interest" description="Disordered" evidence="4">
    <location>
        <begin position="594"/>
        <end position="639"/>
    </location>
</feature>
<dbReference type="VEuPathDB" id="FungiDB:YALI1_A20937g"/>
<organism evidence="6 7">
    <name type="scientific">Yarrowia lipolytica</name>
    <name type="common">Candida lipolytica</name>
    <dbReference type="NCBI Taxonomy" id="4952"/>
    <lineage>
        <taxon>Eukaryota</taxon>
        <taxon>Fungi</taxon>
        <taxon>Dikarya</taxon>
        <taxon>Ascomycota</taxon>
        <taxon>Saccharomycotina</taxon>
        <taxon>Dipodascomycetes</taxon>
        <taxon>Dipodascales</taxon>
        <taxon>Dipodascales incertae sedis</taxon>
        <taxon>Yarrowia</taxon>
    </lineage>
</organism>
<dbReference type="AlphaFoldDB" id="A0A1D8N5J8"/>
<dbReference type="InterPro" id="IPR035965">
    <property type="entry name" value="PAS-like_dom_sf"/>
</dbReference>
<dbReference type="VEuPathDB" id="FungiDB:YALI0_A19844g"/>
<feature type="compositionally biased region" description="Basic and acidic residues" evidence="4">
    <location>
        <begin position="594"/>
        <end position="603"/>
    </location>
</feature>
<evidence type="ECO:0000256" key="3">
    <source>
        <dbReference type="ARBA" id="ARBA00022991"/>
    </source>
</evidence>
<dbReference type="EMBL" id="CP017553">
    <property type="protein sequence ID" value="AOW00905.1"/>
    <property type="molecule type" value="Genomic_DNA"/>
</dbReference>
<evidence type="ECO:0000259" key="5">
    <source>
        <dbReference type="PROSITE" id="PS50112"/>
    </source>
</evidence>
<dbReference type="Pfam" id="PF08447">
    <property type="entry name" value="PAS_3"/>
    <property type="match status" value="1"/>
</dbReference>
<dbReference type="SUPFAM" id="SSF55785">
    <property type="entry name" value="PYP-like sensor domain (PAS domain)"/>
    <property type="match status" value="2"/>
</dbReference>
<protein>
    <recommendedName>
        <fullName evidence="5">PAS domain-containing protein</fullName>
    </recommendedName>
</protein>
<dbReference type="NCBIfam" id="TIGR00229">
    <property type="entry name" value="sensory_box"/>
    <property type="match status" value="1"/>
</dbReference>
<dbReference type="RefSeq" id="XP_500260.3">
    <property type="nucleotide sequence ID" value="XM_500260.3"/>
</dbReference>
<keyword evidence="2" id="KW-0288">FMN</keyword>
<evidence type="ECO:0000256" key="4">
    <source>
        <dbReference type="SAM" id="MobiDB-lite"/>
    </source>
</evidence>
<reference evidence="6 7" key="1">
    <citation type="journal article" date="2016" name="PLoS ONE">
        <title>Sequence Assembly of Yarrowia lipolytica Strain W29/CLIB89 Shows Transposable Element Diversity.</title>
        <authorList>
            <person name="Magnan C."/>
            <person name="Yu J."/>
            <person name="Chang I."/>
            <person name="Jahn E."/>
            <person name="Kanomata Y."/>
            <person name="Wu J."/>
            <person name="Zeller M."/>
            <person name="Oakes M."/>
            <person name="Baldi P."/>
            <person name="Sandmeyer S."/>
        </authorList>
    </citation>
    <scope>NUCLEOTIDE SEQUENCE [LARGE SCALE GENOMIC DNA]</scope>
    <source>
        <strain evidence="7">CLIB89(W29)</strain>
    </source>
</reference>
<evidence type="ECO:0000313" key="7">
    <source>
        <dbReference type="Proteomes" id="UP000182444"/>
    </source>
</evidence>
<keyword evidence="1" id="KW-0285">Flavoprotein</keyword>
<dbReference type="PANTHER" id="PTHR47429:SF7">
    <property type="entry name" value="GATA-FACTOR"/>
    <property type="match status" value="1"/>
</dbReference>
<dbReference type="SMART" id="SM00091">
    <property type="entry name" value="PAS"/>
    <property type="match status" value="2"/>
</dbReference>
<feature type="domain" description="PAS" evidence="5">
    <location>
        <begin position="280"/>
        <end position="347"/>
    </location>
</feature>
<dbReference type="InterPro" id="IPR013655">
    <property type="entry name" value="PAS_fold_3"/>
</dbReference>
<feature type="compositionally biased region" description="Polar residues" evidence="4">
    <location>
        <begin position="1"/>
        <end position="12"/>
    </location>
</feature>
<dbReference type="PANTHER" id="PTHR47429">
    <property type="entry name" value="PROTEIN TWIN LOV 1"/>
    <property type="match status" value="1"/>
</dbReference>
<name>A0A1D8N5J8_YARLL</name>
<dbReference type="KEGG" id="yli:2906067"/>
<accession>A0A1D8N5J8</accession>
<proteinExistence type="predicted"/>